<name>A0A5N5TGP2_9CRUS</name>
<gene>
    <name evidence="1" type="ORF">Anas_01658</name>
</gene>
<organism evidence="1 2">
    <name type="scientific">Armadillidium nasatum</name>
    <dbReference type="NCBI Taxonomy" id="96803"/>
    <lineage>
        <taxon>Eukaryota</taxon>
        <taxon>Metazoa</taxon>
        <taxon>Ecdysozoa</taxon>
        <taxon>Arthropoda</taxon>
        <taxon>Crustacea</taxon>
        <taxon>Multicrustacea</taxon>
        <taxon>Malacostraca</taxon>
        <taxon>Eumalacostraca</taxon>
        <taxon>Peracarida</taxon>
        <taxon>Isopoda</taxon>
        <taxon>Oniscidea</taxon>
        <taxon>Crinocheta</taxon>
        <taxon>Armadillidiidae</taxon>
        <taxon>Armadillidium</taxon>
    </lineage>
</organism>
<protein>
    <submittedName>
        <fullName evidence="1">Uncharacterized protein</fullName>
    </submittedName>
</protein>
<keyword evidence="2" id="KW-1185">Reference proteome</keyword>
<accession>A0A5N5TGP2</accession>
<evidence type="ECO:0000313" key="2">
    <source>
        <dbReference type="Proteomes" id="UP000326759"/>
    </source>
</evidence>
<dbReference type="AlphaFoldDB" id="A0A5N5TGP2"/>
<proteinExistence type="predicted"/>
<evidence type="ECO:0000313" key="1">
    <source>
        <dbReference type="EMBL" id="KAB7505417.1"/>
    </source>
</evidence>
<sequence>MTVLNMPVTNPNARLKSLLHFEKLLRHQFIPLESEVSEISSSEDSSGCPNRCEKKDHFGQCRKSIPCLLQSKDAFSIIVGGGCPRCKRADPGGRCRVVLSCVMGLS</sequence>
<dbReference type="Proteomes" id="UP000326759">
    <property type="component" value="Unassembled WGS sequence"/>
</dbReference>
<comment type="caution">
    <text evidence="1">The sequence shown here is derived from an EMBL/GenBank/DDBJ whole genome shotgun (WGS) entry which is preliminary data.</text>
</comment>
<dbReference type="EMBL" id="SEYY01001238">
    <property type="protein sequence ID" value="KAB7505417.1"/>
    <property type="molecule type" value="Genomic_DNA"/>
</dbReference>
<reference evidence="1 2" key="1">
    <citation type="journal article" date="2019" name="PLoS Biol.">
        <title>Sex chromosomes control vertical transmission of feminizing Wolbachia symbionts in an isopod.</title>
        <authorList>
            <person name="Becking T."/>
            <person name="Chebbi M.A."/>
            <person name="Giraud I."/>
            <person name="Moumen B."/>
            <person name="Laverre T."/>
            <person name="Caubet Y."/>
            <person name="Peccoud J."/>
            <person name="Gilbert C."/>
            <person name="Cordaux R."/>
        </authorList>
    </citation>
    <scope>NUCLEOTIDE SEQUENCE [LARGE SCALE GENOMIC DNA]</scope>
    <source>
        <strain evidence="1">ANa2</strain>
        <tissue evidence="1">Whole body excluding digestive tract and cuticle</tissue>
    </source>
</reference>